<dbReference type="AlphaFoldDB" id="N1WPT5"/>
<keyword evidence="4" id="KW-0472">Membrane</keyword>
<dbReference type="Pfam" id="PF06803">
    <property type="entry name" value="DUF1232"/>
    <property type="match status" value="1"/>
</dbReference>
<evidence type="ECO:0000313" key="7">
    <source>
        <dbReference type="Proteomes" id="UP000012313"/>
    </source>
</evidence>
<keyword evidence="2" id="KW-0812">Transmembrane</keyword>
<evidence type="ECO:0000256" key="1">
    <source>
        <dbReference type="ARBA" id="ARBA00004127"/>
    </source>
</evidence>
<evidence type="ECO:0000256" key="2">
    <source>
        <dbReference type="ARBA" id="ARBA00022692"/>
    </source>
</evidence>
<protein>
    <submittedName>
        <fullName evidence="6">PF06803 family protein</fullName>
    </submittedName>
</protein>
<comment type="subcellular location">
    <subcellularLocation>
        <location evidence="1">Endomembrane system</location>
        <topology evidence="1">Multi-pass membrane protein</topology>
    </subcellularLocation>
</comment>
<proteinExistence type="predicted"/>
<dbReference type="InterPro" id="IPR010652">
    <property type="entry name" value="DUF1232"/>
</dbReference>
<accession>N1WPT5</accession>
<comment type="caution">
    <text evidence="6">The sequence shown here is derived from an EMBL/GenBank/DDBJ whole genome shotgun (WGS) entry which is preliminary data.</text>
</comment>
<gene>
    <name evidence="6" type="ORF">LEP1GSC060_2748</name>
</gene>
<dbReference type="Proteomes" id="UP000012313">
    <property type="component" value="Unassembled WGS sequence"/>
</dbReference>
<evidence type="ECO:0000256" key="4">
    <source>
        <dbReference type="ARBA" id="ARBA00023136"/>
    </source>
</evidence>
<name>N1WPT5_9LEPT</name>
<evidence type="ECO:0000256" key="3">
    <source>
        <dbReference type="ARBA" id="ARBA00022989"/>
    </source>
</evidence>
<keyword evidence="3" id="KW-1133">Transmembrane helix</keyword>
<keyword evidence="7" id="KW-1185">Reference proteome</keyword>
<dbReference type="STRING" id="1218598.LEP1GSC060_2748"/>
<dbReference type="EMBL" id="AOHC02000029">
    <property type="protein sequence ID" value="EMY77833.1"/>
    <property type="molecule type" value="Genomic_DNA"/>
</dbReference>
<dbReference type="GO" id="GO:0012505">
    <property type="term" value="C:endomembrane system"/>
    <property type="evidence" value="ECO:0007669"/>
    <property type="project" value="UniProtKB-SubCell"/>
</dbReference>
<sequence length="167" mass="19305">MTFVLEDRKGGFVPENFQPQRFDQGFRFREKCDGNKNHLSFLISGRRIWDKREIIDLKEKEPFMDLIENVKREFWPKLKSVMSKIPFTEDLVALYYSMMDSETPLRTKLIIAGALAYFISPLDAVPDFIPGAGFLDDAGVIAAVLASVQSAIREEHREKARKFLEKE</sequence>
<evidence type="ECO:0000259" key="5">
    <source>
        <dbReference type="Pfam" id="PF06803"/>
    </source>
</evidence>
<evidence type="ECO:0000313" key="6">
    <source>
        <dbReference type="EMBL" id="EMY77833.1"/>
    </source>
</evidence>
<reference evidence="6" key="1">
    <citation type="submission" date="2013-03" db="EMBL/GenBank/DDBJ databases">
        <authorList>
            <person name="Harkins D.M."/>
            <person name="Durkin A.S."/>
            <person name="Brinkac L.M."/>
            <person name="Haft D.H."/>
            <person name="Selengut J.D."/>
            <person name="Sanka R."/>
            <person name="DePew J."/>
            <person name="Purushe J."/>
            <person name="Hartskeerl R.A."/>
            <person name="Ahmed A."/>
            <person name="van der Linden H."/>
            <person name="Goris M.G.A."/>
            <person name="Vinetz J.M."/>
            <person name="Sutton G.G."/>
            <person name="Nierman W.C."/>
            <person name="Fouts D.E."/>
        </authorList>
    </citation>
    <scope>NUCLEOTIDE SEQUENCE [LARGE SCALE GENOMIC DNA]</scope>
    <source>
        <strain evidence="6">ICFT</strain>
    </source>
</reference>
<organism evidence="6 7">
    <name type="scientific">Leptospira weilii serovar Ranarum str. ICFT</name>
    <dbReference type="NCBI Taxonomy" id="1218598"/>
    <lineage>
        <taxon>Bacteria</taxon>
        <taxon>Pseudomonadati</taxon>
        <taxon>Spirochaetota</taxon>
        <taxon>Spirochaetia</taxon>
        <taxon>Leptospirales</taxon>
        <taxon>Leptospiraceae</taxon>
        <taxon>Leptospira</taxon>
    </lineage>
</organism>
<feature type="domain" description="DUF1232" evidence="5">
    <location>
        <begin position="107"/>
        <end position="142"/>
    </location>
</feature>